<dbReference type="OrthoDB" id="5650324at2"/>
<dbReference type="InterPro" id="IPR053716">
    <property type="entry name" value="Flag_assembly_chemotaxis_eff"/>
</dbReference>
<evidence type="ECO:0000256" key="7">
    <source>
        <dbReference type="ARBA" id="ARBA00022795"/>
    </source>
</evidence>
<dbReference type="InterPro" id="IPR052570">
    <property type="entry name" value="FliJ"/>
</dbReference>
<dbReference type="PANTHER" id="PTHR38786:SF1">
    <property type="entry name" value="FLAGELLAR FLIJ PROTEIN"/>
    <property type="match status" value="1"/>
</dbReference>
<protein>
    <recommendedName>
        <fullName evidence="3">Flagellar FliJ protein</fullName>
    </recommendedName>
</protein>
<gene>
    <name evidence="12" type="ORF">LFA_1092</name>
</gene>
<evidence type="ECO:0000256" key="6">
    <source>
        <dbReference type="ARBA" id="ARBA00022500"/>
    </source>
</evidence>
<dbReference type="GO" id="GO:0071973">
    <property type="term" value="P:bacterial-type flagellum-dependent cell motility"/>
    <property type="evidence" value="ECO:0007669"/>
    <property type="project" value="InterPro"/>
</dbReference>
<dbReference type="AlphaFoldDB" id="A0A098G221"/>
<dbReference type="GO" id="GO:0006935">
    <property type="term" value="P:chemotaxis"/>
    <property type="evidence" value="ECO:0007669"/>
    <property type="project" value="UniProtKB-KW"/>
</dbReference>
<evidence type="ECO:0000256" key="10">
    <source>
        <dbReference type="ARBA" id="ARBA00023225"/>
    </source>
</evidence>
<comment type="similarity">
    <text evidence="2">Belongs to the FliJ family.</text>
</comment>
<evidence type="ECO:0000256" key="1">
    <source>
        <dbReference type="ARBA" id="ARBA00004413"/>
    </source>
</evidence>
<keyword evidence="6" id="KW-0145">Chemotaxis</keyword>
<dbReference type="InterPro" id="IPR012823">
    <property type="entry name" value="Flagell_FliJ"/>
</dbReference>
<organism evidence="12 13">
    <name type="scientific">Legionella fallonii LLAP-10</name>
    <dbReference type="NCBI Taxonomy" id="1212491"/>
    <lineage>
        <taxon>Bacteria</taxon>
        <taxon>Pseudomonadati</taxon>
        <taxon>Pseudomonadota</taxon>
        <taxon>Gammaproteobacteria</taxon>
        <taxon>Legionellales</taxon>
        <taxon>Legionellaceae</taxon>
        <taxon>Legionella</taxon>
    </lineage>
</organism>
<dbReference type="GO" id="GO:0015031">
    <property type="term" value="P:protein transport"/>
    <property type="evidence" value="ECO:0007669"/>
    <property type="project" value="UniProtKB-KW"/>
</dbReference>
<dbReference type="GO" id="GO:0044781">
    <property type="term" value="P:bacterial-type flagellum organization"/>
    <property type="evidence" value="ECO:0007669"/>
    <property type="project" value="UniProtKB-KW"/>
</dbReference>
<evidence type="ECO:0000256" key="9">
    <source>
        <dbReference type="ARBA" id="ARBA00023136"/>
    </source>
</evidence>
<evidence type="ECO:0000256" key="3">
    <source>
        <dbReference type="ARBA" id="ARBA00020392"/>
    </source>
</evidence>
<dbReference type="NCBIfam" id="TIGR02473">
    <property type="entry name" value="flagell_FliJ"/>
    <property type="match status" value="1"/>
</dbReference>
<dbReference type="Proteomes" id="UP000032430">
    <property type="component" value="Chromosome I"/>
</dbReference>
<keyword evidence="8" id="KW-0653">Protein transport</keyword>
<evidence type="ECO:0000313" key="12">
    <source>
        <dbReference type="EMBL" id="CEG56527.1"/>
    </source>
</evidence>
<dbReference type="Gene3D" id="1.10.287.1700">
    <property type="match status" value="1"/>
</dbReference>
<keyword evidence="4" id="KW-0813">Transport</keyword>
<dbReference type="STRING" id="1212491.LFA_1092"/>
<keyword evidence="10" id="KW-1006">Bacterial flagellum protein export</keyword>
<evidence type="ECO:0000256" key="4">
    <source>
        <dbReference type="ARBA" id="ARBA00022448"/>
    </source>
</evidence>
<keyword evidence="7" id="KW-1005">Bacterial flagellum biogenesis</keyword>
<keyword evidence="5" id="KW-1003">Cell membrane</keyword>
<keyword evidence="13" id="KW-1185">Reference proteome</keyword>
<dbReference type="RefSeq" id="WP_045095176.1">
    <property type="nucleotide sequence ID" value="NZ_LN614827.1"/>
</dbReference>
<dbReference type="HOGENOM" id="CLU_1676993_0_0_6"/>
<keyword evidence="11" id="KW-0175">Coiled coil</keyword>
<evidence type="ECO:0000256" key="5">
    <source>
        <dbReference type="ARBA" id="ARBA00022475"/>
    </source>
</evidence>
<evidence type="ECO:0000256" key="8">
    <source>
        <dbReference type="ARBA" id="ARBA00022927"/>
    </source>
</evidence>
<dbReference type="GO" id="GO:0009288">
    <property type="term" value="C:bacterial-type flagellum"/>
    <property type="evidence" value="ECO:0007669"/>
    <property type="project" value="InterPro"/>
</dbReference>
<reference evidence="13" key="1">
    <citation type="submission" date="2014-09" db="EMBL/GenBank/DDBJ databases">
        <authorList>
            <person name="Gomez-Valero L."/>
        </authorList>
    </citation>
    <scope>NUCLEOTIDE SEQUENCE [LARGE SCALE GENOMIC DNA]</scope>
    <source>
        <strain evidence="13">ATCC700992</strain>
    </source>
</reference>
<dbReference type="PANTHER" id="PTHR38786">
    <property type="entry name" value="FLAGELLAR FLIJ PROTEIN"/>
    <property type="match status" value="1"/>
</dbReference>
<dbReference type="Pfam" id="PF02050">
    <property type="entry name" value="FliJ"/>
    <property type="match status" value="1"/>
</dbReference>
<name>A0A098G221_9GAMM</name>
<dbReference type="GO" id="GO:0005886">
    <property type="term" value="C:plasma membrane"/>
    <property type="evidence" value="ECO:0007669"/>
    <property type="project" value="UniProtKB-SubCell"/>
</dbReference>
<evidence type="ECO:0000256" key="11">
    <source>
        <dbReference type="SAM" id="Coils"/>
    </source>
</evidence>
<comment type="subcellular location">
    <subcellularLocation>
        <location evidence="1">Cell membrane</location>
        <topology evidence="1">Peripheral membrane protein</topology>
        <orientation evidence="1">Cytoplasmic side</orientation>
    </subcellularLocation>
</comment>
<evidence type="ECO:0000256" key="2">
    <source>
        <dbReference type="ARBA" id="ARBA00010004"/>
    </source>
</evidence>
<accession>A0A098G221</accession>
<evidence type="ECO:0000313" key="13">
    <source>
        <dbReference type="Proteomes" id="UP000032430"/>
    </source>
</evidence>
<dbReference type="EMBL" id="LN614827">
    <property type="protein sequence ID" value="CEG56527.1"/>
    <property type="molecule type" value="Genomic_DNA"/>
</dbReference>
<proteinExistence type="inferred from homology"/>
<feature type="coiled-coil region" evidence="11">
    <location>
        <begin position="88"/>
        <end position="133"/>
    </location>
</feature>
<dbReference type="KEGG" id="lfa:LFA_1092"/>
<keyword evidence="9" id="KW-0472">Membrane</keyword>
<sequence>MSQRLDRLRQLLQMKQDITQQAYMELMKTKEQFNQNKLRHEQLVGYRQDYLKQLEALGNQGSMVGRLRNRIDFINHLDTALVQLNGHLAQLAKARSKAEINYNQAKASEEGVAKLIERVIKSEQIKLQRMEQKEIDEYAQKQWYSKNMNEQSKNLGEGE</sequence>